<dbReference type="OrthoDB" id="3216107at2"/>
<comment type="caution">
    <text evidence="2">The sequence shown here is derived from an EMBL/GenBank/DDBJ whole genome shotgun (WGS) entry which is preliminary data.</text>
</comment>
<dbReference type="Pfam" id="PF13508">
    <property type="entry name" value="Acetyltransf_7"/>
    <property type="match status" value="1"/>
</dbReference>
<dbReference type="STRING" id="294935.ATN88_07595"/>
<feature type="domain" description="N-acetyltransferase" evidence="1">
    <location>
        <begin position="2"/>
        <end position="134"/>
    </location>
</feature>
<protein>
    <submittedName>
        <fullName evidence="2">GCN5 family acetyltransferase</fullName>
    </submittedName>
</protein>
<sequence length="134" mass="15482">MKLIYDFTPAQLTQVHQLYAHTWWGKSRTLEDTMSCIEGSQICIGVIDQNQEVVGFARAISDFIFKAIIFDVIVCPSQRGCGLGSMIIRALQSHEKLKKVKHFELYCLPEMEKYYEQFGFSRQVGGIRLMRRVN</sequence>
<dbReference type="GO" id="GO:0016747">
    <property type="term" value="F:acyltransferase activity, transferring groups other than amino-acyl groups"/>
    <property type="evidence" value="ECO:0007669"/>
    <property type="project" value="InterPro"/>
</dbReference>
<accession>A0A135I515</accession>
<dbReference type="EMBL" id="LNTY01000050">
    <property type="protein sequence ID" value="KXF80541.1"/>
    <property type="molecule type" value="Genomic_DNA"/>
</dbReference>
<dbReference type="InterPro" id="IPR000182">
    <property type="entry name" value="GNAT_dom"/>
</dbReference>
<dbReference type="InterPro" id="IPR053144">
    <property type="entry name" value="Acetyltransferase_Butenolide"/>
</dbReference>
<dbReference type="RefSeq" id="WP_067419046.1">
    <property type="nucleotide sequence ID" value="NZ_LNTY01000050.1"/>
</dbReference>
<gene>
    <name evidence="2" type="ORF">ATN88_07595</name>
</gene>
<dbReference type="InterPro" id="IPR016181">
    <property type="entry name" value="Acyl_CoA_acyltransferase"/>
</dbReference>
<dbReference type="PANTHER" id="PTHR43233:SF1">
    <property type="entry name" value="FAMILY N-ACETYLTRANSFERASE, PUTATIVE (AFU_ORTHOLOGUE AFUA_6G03350)-RELATED"/>
    <property type="match status" value="1"/>
</dbReference>
<dbReference type="PANTHER" id="PTHR43233">
    <property type="entry name" value="FAMILY N-ACETYLTRANSFERASE, PUTATIVE (AFU_ORTHOLOGUE AFUA_6G03350)-RELATED"/>
    <property type="match status" value="1"/>
</dbReference>
<name>A0A135I515_9GAMM</name>
<evidence type="ECO:0000313" key="2">
    <source>
        <dbReference type="EMBL" id="KXF80541.1"/>
    </source>
</evidence>
<reference evidence="2 3" key="1">
    <citation type="submission" date="2015-11" db="EMBL/GenBank/DDBJ databases">
        <title>Genomic Taxonomy of the Vibrionaceae.</title>
        <authorList>
            <person name="Gomez-Gil B."/>
            <person name="Enciso-Ibarra J."/>
        </authorList>
    </citation>
    <scope>NUCLEOTIDE SEQUENCE [LARGE SCALE GENOMIC DNA]</scope>
    <source>
        <strain evidence="2 3">CAIM 912</strain>
    </source>
</reference>
<keyword evidence="2" id="KW-0808">Transferase</keyword>
<dbReference type="Gene3D" id="3.40.630.30">
    <property type="match status" value="1"/>
</dbReference>
<dbReference type="SUPFAM" id="SSF55729">
    <property type="entry name" value="Acyl-CoA N-acyltransferases (Nat)"/>
    <property type="match status" value="1"/>
</dbReference>
<keyword evidence="3" id="KW-1185">Reference proteome</keyword>
<evidence type="ECO:0000313" key="3">
    <source>
        <dbReference type="Proteomes" id="UP000070529"/>
    </source>
</evidence>
<dbReference type="AlphaFoldDB" id="A0A135I515"/>
<dbReference type="PROSITE" id="PS51186">
    <property type="entry name" value="GNAT"/>
    <property type="match status" value="1"/>
</dbReference>
<proteinExistence type="predicted"/>
<dbReference type="Proteomes" id="UP000070529">
    <property type="component" value="Unassembled WGS sequence"/>
</dbReference>
<organism evidence="2 3">
    <name type="scientific">Enterovibrio coralii</name>
    <dbReference type="NCBI Taxonomy" id="294935"/>
    <lineage>
        <taxon>Bacteria</taxon>
        <taxon>Pseudomonadati</taxon>
        <taxon>Pseudomonadota</taxon>
        <taxon>Gammaproteobacteria</taxon>
        <taxon>Vibrionales</taxon>
        <taxon>Vibrionaceae</taxon>
        <taxon>Enterovibrio</taxon>
    </lineage>
</organism>
<evidence type="ECO:0000259" key="1">
    <source>
        <dbReference type="PROSITE" id="PS51186"/>
    </source>
</evidence>